<comment type="caution">
    <text evidence="6">The sequence shown here is derived from an EMBL/GenBank/DDBJ whole genome shotgun (WGS) entry which is preliminary data.</text>
</comment>
<dbReference type="PANTHER" id="PTHR47996:SF3">
    <property type="entry name" value="TRANSCRIPTION FACTOR DUO1"/>
    <property type="match status" value="1"/>
</dbReference>
<dbReference type="SUPFAM" id="SSF46689">
    <property type="entry name" value="Homeodomain-like"/>
    <property type="match status" value="1"/>
</dbReference>
<gene>
    <name evidence="6" type="ORF">GH714_019010</name>
</gene>
<dbReference type="FunFam" id="1.10.10.60:FF:000351">
    <property type="entry name" value="Transcription factor GAMYB"/>
    <property type="match status" value="1"/>
</dbReference>
<dbReference type="Pfam" id="PF00249">
    <property type="entry name" value="Myb_DNA-binding"/>
    <property type="match status" value="2"/>
</dbReference>
<comment type="subcellular location">
    <subcellularLocation>
        <location evidence="1">Nucleus</location>
    </subcellularLocation>
</comment>
<organism evidence="6 7">
    <name type="scientific">Hevea brasiliensis</name>
    <name type="common">Para rubber tree</name>
    <name type="synonym">Siphonia brasiliensis</name>
    <dbReference type="NCBI Taxonomy" id="3981"/>
    <lineage>
        <taxon>Eukaryota</taxon>
        <taxon>Viridiplantae</taxon>
        <taxon>Streptophyta</taxon>
        <taxon>Embryophyta</taxon>
        <taxon>Tracheophyta</taxon>
        <taxon>Spermatophyta</taxon>
        <taxon>Magnoliopsida</taxon>
        <taxon>eudicotyledons</taxon>
        <taxon>Gunneridae</taxon>
        <taxon>Pentapetalae</taxon>
        <taxon>rosids</taxon>
        <taxon>fabids</taxon>
        <taxon>Malpighiales</taxon>
        <taxon>Euphorbiaceae</taxon>
        <taxon>Crotonoideae</taxon>
        <taxon>Micrandreae</taxon>
        <taxon>Hevea</taxon>
    </lineage>
</organism>
<keyword evidence="7" id="KW-1185">Reference proteome</keyword>
<evidence type="ECO:0000256" key="3">
    <source>
        <dbReference type="SAM" id="MobiDB-lite"/>
    </source>
</evidence>
<accession>A0A6A6LQ17</accession>
<evidence type="ECO:0000313" key="6">
    <source>
        <dbReference type="EMBL" id="KAF2303530.1"/>
    </source>
</evidence>
<dbReference type="Proteomes" id="UP000467840">
    <property type="component" value="Chromosome 16"/>
</dbReference>
<evidence type="ECO:0000313" key="7">
    <source>
        <dbReference type="Proteomes" id="UP000467840"/>
    </source>
</evidence>
<dbReference type="Gene3D" id="1.10.10.60">
    <property type="entry name" value="Homeodomain-like"/>
    <property type="match status" value="2"/>
</dbReference>
<dbReference type="AlphaFoldDB" id="A0A6A6LQ17"/>
<proteinExistence type="predicted"/>
<evidence type="ECO:0000259" key="4">
    <source>
        <dbReference type="PROSITE" id="PS50090"/>
    </source>
</evidence>
<sequence>MEGKRDEIRKGPWKAEEDEVLINHVKKYGARDWSSIRAKGLLQRTGKSCRLRWWLQVFSGEERVVIELQAQFGNKWAKIATYLPGRTDNDVKNFWSSRQKRLARILQTSATPSSSSSSNSKPRKVKKEVPAFHDVPTLQLFNEEESSTKAQSCSSSYIETPEPASIVPLPFHSDLVVKNELPSYDANLAQVETQTQIPFPQISQHQPELTFSPESQELLARLEDPFLFNVFGAVDAPELGAQLSLGPPLFDPFSSC</sequence>
<evidence type="ECO:0000259" key="5">
    <source>
        <dbReference type="PROSITE" id="PS51294"/>
    </source>
</evidence>
<protein>
    <submittedName>
        <fullName evidence="6">Uncharacterized protein</fullName>
    </submittedName>
</protein>
<dbReference type="GO" id="GO:0005634">
    <property type="term" value="C:nucleus"/>
    <property type="evidence" value="ECO:0007669"/>
    <property type="project" value="UniProtKB-SubCell"/>
</dbReference>
<dbReference type="PROSITE" id="PS50090">
    <property type="entry name" value="MYB_LIKE"/>
    <property type="match status" value="2"/>
</dbReference>
<evidence type="ECO:0000256" key="1">
    <source>
        <dbReference type="ARBA" id="ARBA00004123"/>
    </source>
</evidence>
<feature type="domain" description="HTH myb-type" evidence="5">
    <location>
        <begin position="61"/>
        <end position="103"/>
    </location>
</feature>
<dbReference type="InterPro" id="IPR001005">
    <property type="entry name" value="SANT/Myb"/>
</dbReference>
<evidence type="ECO:0000256" key="2">
    <source>
        <dbReference type="ARBA" id="ARBA00023242"/>
    </source>
</evidence>
<dbReference type="InterPro" id="IPR009057">
    <property type="entry name" value="Homeodomain-like_sf"/>
</dbReference>
<feature type="domain" description="Myb-like" evidence="4">
    <location>
        <begin position="61"/>
        <end position="99"/>
    </location>
</feature>
<reference evidence="6 7" key="1">
    <citation type="journal article" date="2020" name="Mol. Plant">
        <title>The Chromosome-Based Rubber Tree Genome Provides New Insights into Spurge Genome Evolution and Rubber Biosynthesis.</title>
        <authorList>
            <person name="Liu J."/>
            <person name="Shi C."/>
            <person name="Shi C.C."/>
            <person name="Li W."/>
            <person name="Zhang Q.J."/>
            <person name="Zhang Y."/>
            <person name="Li K."/>
            <person name="Lu H.F."/>
            <person name="Shi C."/>
            <person name="Zhu S.T."/>
            <person name="Xiao Z.Y."/>
            <person name="Nan H."/>
            <person name="Yue Y."/>
            <person name="Zhu X.G."/>
            <person name="Wu Y."/>
            <person name="Hong X.N."/>
            <person name="Fan G.Y."/>
            <person name="Tong Y."/>
            <person name="Zhang D."/>
            <person name="Mao C.L."/>
            <person name="Liu Y.L."/>
            <person name="Hao S.J."/>
            <person name="Liu W.Q."/>
            <person name="Lv M.Q."/>
            <person name="Zhang H.B."/>
            <person name="Liu Y."/>
            <person name="Hu-Tang G.R."/>
            <person name="Wang J.P."/>
            <person name="Wang J.H."/>
            <person name="Sun Y.H."/>
            <person name="Ni S.B."/>
            <person name="Chen W.B."/>
            <person name="Zhang X.C."/>
            <person name="Jiao Y.N."/>
            <person name="Eichler E.E."/>
            <person name="Li G.H."/>
            <person name="Liu X."/>
            <person name="Gao L.Z."/>
        </authorList>
    </citation>
    <scope>NUCLEOTIDE SEQUENCE [LARGE SCALE GENOMIC DNA]</scope>
    <source>
        <strain evidence="7">cv. GT1</strain>
        <tissue evidence="6">Leaf</tissue>
    </source>
</reference>
<dbReference type="PROSITE" id="PS51294">
    <property type="entry name" value="HTH_MYB"/>
    <property type="match status" value="2"/>
</dbReference>
<feature type="region of interest" description="Disordered" evidence="3">
    <location>
        <begin position="106"/>
        <end position="128"/>
    </location>
</feature>
<keyword evidence="2" id="KW-0539">Nucleus</keyword>
<feature type="domain" description="Myb-like" evidence="4">
    <location>
        <begin position="5"/>
        <end position="53"/>
    </location>
</feature>
<dbReference type="EMBL" id="JAAGAX010000009">
    <property type="protein sequence ID" value="KAF2303530.1"/>
    <property type="molecule type" value="Genomic_DNA"/>
</dbReference>
<dbReference type="PANTHER" id="PTHR47996">
    <property type="entry name" value="TRANSCRIPTION FACTOR DUO1"/>
    <property type="match status" value="1"/>
</dbReference>
<name>A0A6A6LQ17_HEVBR</name>
<dbReference type="CDD" id="cd00167">
    <property type="entry name" value="SANT"/>
    <property type="match status" value="2"/>
</dbReference>
<dbReference type="InterPro" id="IPR053106">
    <property type="entry name" value="Plant_Male-Germline_Reg_TFs"/>
</dbReference>
<feature type="domain" description="HTH myb-type" evidence="5">
    <location>
        <begin position="5"/>
        <end position="53"/>
    </location>
</feature>
<dbReference type="InterPro" id="IPR017930">
    <property type="entry name" value="Myb_dom"/>
</dbReference>
<dbReference type="SMART" id="SM00717">
    <property type="entry name" value="SANT"/>
    <property type="match status" value="2"/>
</dbReference>